<protein>
    <submittedName>
        <fullName evidence="2">Uncharacterized protein</fullName>
    </submittedName>
</protein>
<keyword evidence="3" id="KW-1185">Reference proteome</keyword>
<comment type="caution">
    <text evidence="2">The sequence shown here is derived from an EMBL/GenBank/DDBJ whole genome shotgun (WGS) entry which is preliminary data.</text>
</comment>
<evidence type="ECO:0000256" key="1">
    <source>
        <dbReference type="SAM" id="Phobius"/>
    </source>
</evidence>
<dbReference type="Proteomes" id="UP001140949">
    <property type="component" value="Unassembled WGS sequence"/>
</dbReference>
<evidence type="ECO:0000313" key="3">
    <source>
        <dbReference type="Proteomes" id="UP001140949"/>
    </source>
</evidence>
<proteinExistence type="predicted"/>
<keyword evidence="1" id="KW-0812">Transmembrane</keyword>
<name>A0AAX6IK56_IRIPA</name>
<dbReference type="AlphaFoldDB" id="A0AAX6IK56"/>
<keyword evidence="1" id="KW-1133">Transmembrane helix</keyword>
<reference evidence="2" key="2">
    <citation type="submission" date="2023-04" db="EMBL/GenBank/DDBJ databases">
        <authorList>
            <person name="Bruccoleri R.E."/>
            <person name="Oakeley E.J."/>
            <person name="Faust A.-M."/>
            <person name="Dessus-Babus S."/>
            <person name="Altorfer M."/>
            <person name="Burckhardt D."/>
            <person name="Oertli M."/>
            <person name="Naumann U."/>
            <person name="Petersen F."/>
            <person name="Wong J."/>
        </authorList>
    </citation>
    <scope>NUCLEOTIDE SEQUENCE</scope>
    <source>
        <strain evidence="2">GSM-AAB239-AS_SAM_17_03QT</strain>
        <tissue evidence="2">Leaf</tissue>
    </source>
</reference>
<evidence type="ECO:0000313" key="2">
    <source>
        <dbReference type="EMBL" id="KAJ6853204.1"/>
    </source>
</evidence>
<accession>A0AAX6IK56</accession>
<keyword evidence="1" id="KW-0472">Membrane</keyword>
<dbReference type="EMBL" id="JANAVB010000999">
    <property type="protein sequence ID" value="KAJ6853204.1"/>
    <property type="molecule type" value="Genomic_DNA"/>
</dbReference>
<feature type="transmembrane region" description="Helical" evidence="1">
    <location>
        <begin position="154"/>
        <end position="174"/>
    </location>
</feature>
<reference evidence="2" key="1">
    <citation type="journal article" date="2023" name="GigaByte">
        <title>Genome assembly of the bearded iris, Iris pallida Lam.</title>
        <authorList>
            <person name="Bruccoleri R.E."/>
            <person name="Oakeley E.J."/>
            <person name="Faust A.M.E."/>
            <person name="Altorfer M."/>
            <person name="Dessus-Babus S."/>
            <person name="Burckhardt D."/>
            <person name="Oertli M."/>
            <person name="Naumann U."/>
            <person name="Petersen F."/>
            <person name="Wong J."/>
        </authorList>
    </citation>
    <scope>NUCLEOTIDE SEQUENCE</scope>
    <source>
        <strain evidence="2">GSM-AAB239-AS_SAM_17_03QT</strain>
    </source>
</reference>
<organism evidence="2 3">
    <name type="scientific">Iris pallida</name>
    <name type="common">Sweet iris</name>
    <dbReference type="NCBI Taxonomy" id="29817"/>
    <lineage>
        <taxon>Eukaryota</taxon>
        <taxon>Viridiplantae</taxon>
        <taxon>Streptophyta</taxon>
        <taxon>Embryophyta</taxon>
        <taxon>Tracheophyta</taxon>
        <taxon>Spermatophyta</taxon>
        <taxon>Magnoliopsida</taxon>
        <taxon>Liliopsida</taxon>
        <taxon>Asparagales</taxon>
        <taxon>Iridaceae</taxon>
        <taxon>Iridoideae</taxon>
        <taxon>Irideae</taxon>
        <taxon>Iris</taxon>
    </lineage>
</organism>
<gene>
    <name evidence="2" type="ORF">M6B38_251685</name>
</gene>
<sequence>MLLGSLITYDMYPHDRRVFLESYTVGYPSESHFYGTYTVGYPPESPFLWDLHCWVIPESPIFMGLTLLGYPQNPHFYGTTMYHLRGLPPFGGLPPSGSITFGVCYIASYNITWLDPCVLIGGTGEYYMFILYSDSLVTASSLCIVDISITVLSLFYTALLSVLVSYFTVCSYFLTCYELLRCTVLTPVLTGPVDKFYR</sequence>